<organism evidence="1 2">
    <name type="scientific">Candidatus Iainarchaeum sp</name>
    <dbReference type="NCBI Taxonomy" id="3101447"/>
    <lineage>
        <taxon>Archaea</taxon>
        <taxon>Candidatus Iainarchaeota</taxon>
        <taxon>Candidatus Iainarchaeia</taxon>
        <taxon>Candidatus Iainarchaeales</taxon>
        <taxon>Candidatus Iainarchaeaceae</taxon>
        <taxon>Candidatus Iainarchaeum</taxon>
    </lineage>
</organism>
<evidence type="ECO:0000313" key="2">
    <source>
        <dbReference type="Proteomes" id="UP000680185"/>
    </source>
</evidence>
<accession>A0A8T4KWU9</accession>
<protein>
    <submittedName>
        <fullName evidence="1">Uncharacterized protein</fullName>
    </submittedName>
</protein>
<name>A0A8T4KWU9_9ARCH</name>
<sequence>MPNLSISSSLFPYRLSLRQHSKLAGELTLELENKDSNPKLLSFSLRLPDAVAFDRSGFSRQASKQLKALAPNSSQKLSFPVFLTQHASPGVFSGRLLVSEHSEGFEYPTASYEKQLSFRIID</sequence>
<evidence type="ECO:0000313" key="1">
    <source>
        <dbReference type="EMBL" id="MBS3058647.1"/>
    </source>
</evidence>
<proteinExistence type="predicted"/>
<dbReference type="AlphaFoldDB" id="A0A8T4KWU9"/>
<gene>
    <name evidence="1" type="ORF">J4478_04575</name>
</gene>
<reference evidence="1" key="2">
    <citation type="submission" date="2021-05" db="EMBL/GenBank/DDBJ databases">
        <title>Protein family content uncovers lineage relationships and bacterial pathway maintenance mechanisms in DPANN archaea.</title>
        <authorList>
            <person name="Castelle C.J."/>
            <person name="Meheust R."/>
            <person name="Jaffe A.L."/>
            <person name="Seitz K."/>
            <person name="Gong X."/>
            <person name="Baker B.J."/>
            <person name="Banfield J.F."/>
        </authorList>
    </citation>
    <scope>NUCLEOTIDE SEQUENCE</scope>
    <source>
        <strain evidence="1">RIFCSPLOWO2_01_FULL_43_13</strain>
    </source>
</reference>
<dbReference type="EMBL" id="JAGVWB010000031">
    <property type="protein sequence ID" value="MBS3058647.1"/>
    <property type="molecule type" value="Genomic_DNA"/>
</dbReference>
<comment type="caution">
    <text evidence="1">The sequence shown here is derived from an EMBL/GenBank/DDBJ whole genome shotgun (WGS) entry which is preliminary data.</text>
</comment>
<dbReference type="Proteomes" id="UP000680185">
    <property type="component" value="Unassembled WGS sequence"/>
</dbReference>
<reference evidence="1" key="1">
    <citation type="submission" date="2021-03" db="EMBL/GenBank/DDBJ databases">
        <authorList>
            <person name="Jaffe A."/>
        </authorList>
    </citation>
    <scope>NUCLEOTIDE SEQUENCE</scope>
    <source>
        <strain evidence="1">RIFCSPLOWO2_01_FULL_43_13</strain>
    </source>
</reference>